<evidence type="ECO:0000256" key="1">
    <source>
        <dbReference type="SAM" id="MobiDB-lite"/>
    </source>
</evidence>
<dbReference type="AlphaFoldDB" id="A0A561TY90"/>
<feature type="region of interest" description="Disordered" evidence="1">
    <location>
        <begin position="110"/>
        <end position="142"/>
    </location>
</feature>
<proteinExistence type="predicted"/>
<organism evidence="3 4">
    <name type="scientific">Streptomyces brevispora</name>
    <dbReference type="NCBI Taxonomy" id="887462"/>
    <lineage>
        <taxon>Bacteria</taxon>
        <taxon>Bacillati</taxon>
        <taxon>Actinomycetota</taxon>
        <taxon>Actinomycetes</taxon>
        <taxon>Kitasatosporales</taxon>
        <taxon>Streptomycetaceae</taxon>
        <taxon>Streptomyces</taxon>
    </lineage>
</organism>
<protein>
    <submittedName>
        <fullName evidence="3">Uncharacterized protein</fullName>
    </submittedName>
</protein>
<dbReference type="Proteomes" id="UP000318186">
    <property type="component" value="Unassembled WGS sequence"/>
</dbReference>
<feature type="transmembrane region" description="Helical" evidence="2">
    <location>
        <begin position="12"/>
        <end position="33"/>
    </location>
</feature>
<keyword evidence="2" id="KW-0472">Membrane</keyword>
<evidence type="ECO:0000313" key="4">
    <source>
        <dbReference type="Proteomes" id="UP000318186"/>
    </source>
</evidence>
<evidence type="ECO:0000313" key="3">
    <source>
        <dbReference type="EMBL" id="TWF92081.1"/>
    </source>
</evidence>
<gene>
    <name evidence="3" type="ORF">FHX80_12400</name>
</gene>
<dbReference type="EMBL" id="VIWW01000002">
    <property type="protein sequence ID" value="TWF92081.1"/>
    <property type="molecule type" value="Genomic_DNA"/>
</dbReference>
<reference evidence="3 4" key="1">
    <citation type="submission" date="2019-06" db="EMBL/GenBank/DDBJ databases">
        <title>Sequencing the genomes of 1000 actinobacteria strains.</title>
        <authorList>
            <person name="Klenk H.-P."/>
        </authorList>
    </citation>
    <scope>NUCLEOTIDE SEQUENCE [LARGE SCALE GENOMIC DNA]</scope>
    <source>
        <strain evidence="3 4">DSM 42059</strain>
    </source>
</reference>
<feature type="transmembrane region" description="Helical" evidence="2">
    <location>
        <begin position="39"/>
        <end position="59"/>
    </location>
</feature>
<sequence length="142" mass="14457">MARRPVPGREARWWVPAPAAAGTAPPILAVAVLVEAGLLAGLGGWLAVTAALADTAVVARRLLLPDRPRISGGAMFGRVALYGTLAVVTVGTLAGIGLYAGIGYESPPLSTERVAGHGPTERAARSSSRRTARPWQGPASSG</sequence>
<keyword evidence="2" id="KW-0812">Transmembrane</keyword>
<evidence type="ECO:0000256" key="2">
    <source>
        <dbReference type="SAM" id="Phobius"/>
    </source>
</evidence>
<comment type="caution">
    <text evidence="3">The sequence shown here is derived from an EMBL/GenBank/DDBJ whole genome shotgun (WGS) entry which is preliminary data.</text>
</comment>
<feature type="transmembrane region" description="Helical" evidence="2">
    <location>
        <begin position="79"/>
        <end position="102"/>
    </location>
</feature>
<keyword evidence="2" id="KW-1133">Transmembrane helix</keyword>
<accession>A0A561TY90</accession>
<name>A0A561TY90_9ACTN</name>